<dbReference type="AlphaFoldDB" id="A0A7X5F5Z0"/>
<dbReference type="SUPFAM" id="SSF52096">
    <property type="entry name" value="ClpP/crotonase"/>
    <property type="match status" value="1"/>
</dbReference>
<name>A0A7X5F5Z0_9HYPH</name>
<reference evidence="2" key="1">
    <citation type="submission" date="2020-01" db="EMBL/GenBank/DDBJ databases">
        <authorList>
            <person name="Fang Y."/>
            <person name="Sun R."/>
            <person name="Nie L."/>
            <person name="He J."/>
            <person name="Hao L."/>
            <person name="Wang L."/>
            <person name="Su S."/>
            <person name="Lv E."/>
            <person name="Zhang Z."/>
            <person name="Xie R."/>
            <person name="Liu H."/>
        </authorList>
    </citation>
    <scope>NUCLEOTIDE SEQUENCE [LARGE SCALE GENOMIC DNA]</scope>
    <source>
        <strain evidence="2">XCT-53</strain>
    </source>
</reference>
<dbReference type="GO" id="GO:0003824">
    <property type="term" value="F:catalytic activity"/>
    <property type="evidence" value="ECO:0007669"/>
    <property type="project" value="UniProtKB-ARBA"/>
</dbReference>
<dbReference type="Gene3D" id="3.90.226.10">
    <property type="entry name" value="2-enoyl-CoA Hydratase, Chain A, domain 1"/>
    <property type="match status" value="1"/>
</dbReference>
<keyword evidence="2" id="KW-1185">Reference proteome</keyword>
<sequence>MAALQLDGGHARITLSRSRRHNALVPELLTDLRAAIAVARQSGARALVLASAARSFSIGGDIAGFLAHAGSAGALSAYAADLVGELNGAILDLLAFPMPVLTALNGPVTGGSTGLVLASDLVAADPSAFFQPYYVDMGFAPDGGWTALLPDRVGTATALSIQVLNRRISADEALRLGLVSELAAPGGVETVIAGWLATLAAKDPRSLAATRAGVWTPERVSVVAARLEAERQRFLALVTHPDTLARMRDFAAGSARA</sequence>
<organism evidence="1 2">
    <name type="scientific">Pannonibacter tanglangensis</name>
    <dbReference type="NCBI Taxonomy" id="2750084"/>
    <lineage>
        <taxon>Bacteria</taxon>
        <taxon>Pseudomonadati</taxon>
        <taxon>Pseudomonadota</taxon>
        <taxon>Alphaproteobacteria</taxon>
        <taxon>Hyphomicrobiales</taxon>
        <taxon>Stappiaceae</taxon>
        <taxon>Pannonibacter</taxon>
    </lineage>
</organism>
<dbReference type="InterPro" id="IPR001753">
    <property type="entry name" value="Enoyl-CoA_hydra/iso"/>
</dbReference>
<gene>
    <name evidence="1" type="ORF">GWI72_12645</name>
</gene>
<accession>A0A7X5F5Z0</accession>
<dbReference type="InterPro" id="IPR029045">
    <property type="entry name" value="ClpP/crotonase-like_dom_sf"/>
</dbReference>
<dbReference type="CDD" id="cd06558">
    <property type="entry name" value="crotonase-like"/>
    <property type="match status" value="1"/>
</dbReference>
<dbReference type="Proteomes" id="UP000586722">
    <property type="component" value="Unassembled WGS sequence"/>
</dbReference>
<dbReference type="EMBL" id="JAABLQ010000001">
    <property type="protein sequence ID" value="NBN79119.1"/>
    <property type="molecule type" value="Genomic_DNA"/>
</dbReference>
<dbReference type="PANTHER" id="PTHR43459">
    <property type="entry name" value="ENOYL-COA HYDRATASE"/>
    <property type="match status" value="1"/>
</dbReference>
<evidence type="ECO:0000313" key="2">
    <source>
        <dbReference type="Proteomes" id="UP000586722"/>
    </source>
</evidence>
<evidence type="ECO:0000313" key="1">
    <source>
        <dbReference type="EMBL" id="NBN79119.1"/>
    </source>
</evidence>
<comment type="caution">
    <text evidence="1">The sequence shown here is derived from an EMBL/GenBank/DDBJ whole genome shotgun (WGS) entry which is preliminary data.</text>
</comment>
<dbReference type="Pfam" id="PF00378">
    <property type="entry name" value="ECH_1"/>
    <property type="match status" value="1"/>
</dbReference>
<dbReference type="PANTHER" id="PTHR43459:SF1">
    <property type="entry name" value="EG:BACN32G11.4 PROTEIN"/>
    <property type="match status" value="1"/>
</dbReference>
<protein>
    <submittedName>
        <fullName evidence="1">Enoyl-CoA hydratase/isomerase family protein</fullName>
    </submittedName>
</protein>
<proteinExistence type="predicted"/>